<evidence type="ECO:0000313" key="4">
    <source>
        <dbReference type="Proteomes" id="UP001153555"/>
    </source>
</evidence>
<evidence type="ECO:0000256" key="1">
    <source>
        <dbReference type="SAM" id="MobiDB-lite"/>
    </source>
</evidence>
<feature type="region of interest" description="Disordered" evidence="1">
    <location>
        <begin position="1231"/>
        <end position="1265"/>
    </location>
</feature>
<proteinExistence type="predicted"/>
<gene>
    <name evidence="3" type="ORF">SHERM_07493</name>
</gene>
<name>A0A9N7NRU3_STRHE</name>
<dbReference type="PANTHER" id="PTHR46992:SF1">
    <property type="entry name" value="GYF DOMAIN-CONTAINING PROTEIN"/>
    <property type="match status" value="1"/>
</dbReference>
<feature type="compositionally biased region" description="Basic and acidic residues" evidence="1">
    <location>
        <begin position="85"/>
        <end position="121"/>
    </location>
</feature>
<dbReference type="InterPro" id="IPR035445">
    <property type="entry name" value="GYF-like_dom_sf"/>
</dbReference>
<feature type="region of interest" description="Disordered" evidence="1">
    <location>
        <begin position="1"/>
        <end position="242"/>
    </location>
</feature>
<dbReference type="Proteomes" id="UP001153555">
    <property type="component" value="Unassembled WGS sequence"/>
</dbReference>
<reference evidence="3" key="1">
    <citation type="submission" date="2019-12" db="EMBL/GenBank/DDBJ databases">
        <authorList>
            <person name="Scholes J."/>
        </authorList>
    </citation>
    <scope>NUCLEOTIDE SEQUENCE</scope>
</reference>
<protein>
    <submittedName>
        <fullName evidence="3">GYF domain-containing protein</fullName>
    </submittedName>
</protein>
<dbReference type="SMART" id="SM00444">
    <property type="entry name" value="GYF"/>
    <property type="match status" value="1"/>
</dbReference>
<organism evidence="3 4">
    <name type="scientific">Striga hermonthica</name>
    <name type="common">Purple witchweed</name>
    <name type="synonym">Buchnera hermonthica</name>
    <dbReference type="NCBI Taxonomy" id="68872"/>
    <lineage>
        <taxon>Eukaryota</taxon>
        <taxon>Viridiplantae</taxon>
        <taxon>Streptophyta</taxon>
        <taxon>Embryophyta</taxon>
        <taxon>Tracheophyta</taxon>
        <taxon>Spermatophyta</taxon>
        <taxon>Magnoliopsida</taxon>
        <taxon>eudicotyledons</taxon>
        <taxon>Gunneridae</taxon>
        <taxon>Pentapetalae</taxon>
        <taxon>asterids</taxon>
        <taxon>lamiids</taxon>
        <taxon>Lamiales</taxon>
        <taxon>Orobanchaceae</taxon>
        <taxon>Buchnereae</taxon>
        <taxon>Striga</taxon>
    </lineage>
</organism>
<dbReference type="CDD" id="cd00072">
    <property type="entry name" value="GYF"/>
    <property type="match status" value="1"/>
</dbReference>
<dbReference type="PANTHER" id="PTHR46992">
    <property type="entry name" value="GYF DOMAIN-CONTAINING PROTEIN"/>
    <property type="match status" value="1"/>
</dbReference>
<comment type="caution">
    <text evidence="3">The sequence shown here is derived from an EMBL/GenBank/DDBJ whole genome shotgun (WGS) entry which is preliminary data.</text>
</comment>
<evidence type="ECO:0000313" key="3">
    <source>
        <dbReference type="EMBL" id="CAA0841482.1"/>
    </source>
</evidence>
<dbReference type="InterPro" id="IPR003169">
    <property type="entry name" value="GYF"/>
</dbReference>
<feature type="compositionally biased region" description="Basic and acidic residues" evidence="1">
    <location>
        <begin position="214"/>
        <end position="224"/>
    </location>
</feature>
<keyword evidence="4" id="KW-1185">Reference proteome</keyword>
<feature type="compositionally biased region" description="Polar residues" evidence="1">
    <location>
        <begin position="626"/>
        <end position="635"/>
    </location>
</feature>
<dbReference type="PROSITE" id="PS50829">
    <property type="entry name" value="GYF"/>
    <property type="match status" value="1"/>
</dbReference>
<feature type="compositionally biased region" description="Polar residues" evidence="1">
    <location>
        <begin position="1233"/>
        <end position="1264"/>
    </location>
</feature>
<sequence length="1344" mass="150448">MAESKLNLPEDLITSTPADQLWTPKASLGKDEDRGLAGLLDESKDQAVSESIPLSPQWLYAKPNEPKMETRGPSSLSLGSSADVNQKEVWRSDVIEEKKDRRKVGHEPEGVRRWREEERETGLLGRRDRRKMERRVENAPARESTDNRSLPATERWNDASGRNSGHEQRRDSKWSLRWGPDDKEKDIRVERKTEMEKEEPQTEGQSFVSNTRSVPERDSDSRDKWRPRHRMDGNPGGSGYRAAPGFGIEKGRVEGSNVGFTIGRGRSSVSVIRSPFASPIGVPEYDKNGNVLGKTILDRTFVYPRGKLLDIYRKQKLDASLAHMPDNFEKVPAVSQLENVEPLAFVAPDTEQKAILNDIWTGKLTSSGASYSSLEKGRLSENMSELGDNEINEGRPASSADVDEELPNFQKTSFDIHEYSVDNVFYHTSPRKEKSADGEEKYEVPVAMFDSVKSAILFDANNNLLGEGNSLASSQNHWGGQLPNIGSGANEYPLDRGIPPEELSLYYQDPQGEIQGPFLGVDIISWFEQGFFGTDLPVRFEDAPDEAPFQKLGDVMPHLKFRNEYDSEANLSSNILEKSAIMEGTLETLRSVPASDPSNVIDGSGWQLSDFDAIPPQQAHPGASEHQCQPSQHLYTQGDDSHDFGALDEEILLPQRPGNGSTDIGQMSRGYAEHATSSGNQTYHTIEMTDSVVSNKKDSILHPLGLLWSELESTSSRNDQTPIFSGVAPDKFVNPVSGGLDHFGAMANLSHAPEGWNDSYSSSALSDSKVYHGVIDTGHVSRVNQEYNHYGLTEKLLPQLQLQQHLQPHNVMLSNNRHLNEAMLDGGPISKLMHHKQLAIQSGQDMEHILAMQLQQQRQMQLQQQQQQLQQQQFHQQQMLLKEQHQSQARQVLFEQLLHSQMLESGRGQSRLETLRSGAAQAILKQQILNDLQQHSQFPRHLDPSLEQLIQAKFGQIPHQGHQNDMLELLSQGRLGEVHSLEQQIIQQDQLHGRQQLPLGLRQRLDMEEEKQINPGWSFDEAGQFHRNPVPSSRAVSAGFGHLDFYSQQVPSSDSRNPSVQDRLQHGLYEHGMLPFDRPMPLPVDGGLNRDFVNSMTRPQGLEMQEQIARLQPGGLSMNVYSQHSNHPLVPNQFQASRLDTTDSIWPEDNGQLSSDWMESRMQQLHLRNERHIRELDAKRSIEESSFWMSAGANDDDSSKRLLMELLHQKSGNPSSEQFDVINGIAHERRPSSVHQESGFDNSFTVGSYGSDSGGQNQNRSSDGITKVNEIGELSYRSEGRTLVEGRPFVADIGENAQGVISEAQDGIVEQTHLVSVDRGEMTANALVRHKSLSSAGNVFAFLL</sequence>
<feature type="compositionally biased region" description="Polar residues" evidence="1">
    <location>
        <begin position="202"/>
        <end position="213"/>
    </location>
</feature>
<dbReference type="EMBL" id="CACSLK010034108">
    <property type="protein sequence ID" value="CAA0841482.1"/>
    <property type="molecule type" value="Genomic_DNA"/>
</dbReference>
<feature type="region of interest" description="Disordered" evidence="1">
    <location>
        <begin position="617"/>
        <end position="641"/>
    </location>
</feature>
<accession>A0A9N7NRU3</accession>
<feature type="domain" description="GYF" evidence="2">
    <location>
        <begin position="502"/>
        <end position="553"/>
    </location>
</feature>
<dbReference type="Gene3D" id="3.30.1490.40">
    <property type="match status" value="1"/>
</dbReference>
<dbReference type="SUPFAM" id="SSF55277">
    <property type="entry name" value="GYF domain"/>
    <property type="match status" value="1"/>
</dbReference>
<feature type="compositionally biased region" description="Basic and acidic residues" evidence="1">
    <location>
        <begin position="28"/>
        <end position="47"/>
    </location>
</feature>
<feature type="compositionally biased region" description="Polar residues" evidence="1">
    <location>
        <begin position="72"/>
        <end position="84"/>
    </location>
</feature>
<evidence type="ECO:0000259" key="2">
    <source>
        <dbReference type="PROSITE" id="PS50829"/>
    </source>
</evidence>
<dbReference type="OrthoDB" id="6415790at2759"/>
<feature type="compositionally biased region" description="Basic and acidic residues" evidence="1">
    <location>
        <begin position="164"/>
        <end position="200"/>
    </location>
</feature>
<dbReference type="Pfam" id="PF02213">
    <property type="entry name" value="GYF"/>
    <property type="match status" value="1"/>
</dbReference>